<dbReference type="PRINTS" id="PR00164">
    <property type="entry name" value="ABC2TRNSPORT"/>
</dbReference>
<dbReference type="Pfam" id="PF01061">
    <property type="entry name" value="ABC2_membrane"/>
    <property type="match status" value="1"/>
</dbReference>
<dbReference type="PROSITE" id="PS51012">
    <property type="entry name" value="ABC_TM2"/>
    <property type="match status" value="1"/>
</dbReference>
<keyword evidence="4 6" id="KW-0472">Membrane</keyword>
<evidence type="ECO:0000256" key="3">
    <source>
        <dbReference type="ARBA" id="ARBA00022989"/>
    </source>
</evidence>
<evidence type="ECO:0000256" key="4">
    <source>
        <dbReference type="ARBA" id="ARBA00023136"/>
    </source>
</evidence>
<dbReference type="RefSeq" id="WP_387416638.1">
    <property type="nucleotide sequence ID" value="NZ_JBIASD010000031.1"/>
</dbReference>
<keyword evidence="6" id="KW-0813">Transport</keyword>
<feature type="domain" description="ABC transmembrane type-2" evidence="7">
    <location>
        <begin position="20"/>
        <end position="245"/>
    </location>
</feature>
<name>A0ABW6SZH2_9ACTN</name>
<dbReference type="InterPro" id="IPR000412">
    <property type="entry name" value="ABC_2_transport"/>
</dbReference>
<keyword evidence="5" id="KW-0046">Antibiotic resistance</keyword>
<keyword evidence="9" id="KW-1185">Reference proteome</keyword>
<evidence type="ECO:0000259" key="7">
    <source>
        <dbReference type="PROSITE" id="PS51012"/>
    </source>
</evidence>
<dbReference type="PANTHER" id="PTHR43027:SF2">
    <property type="entry name" value="TRANSPORT PERMEASE PROTEIN"/>
    <property type="match status" value="1"/>
</dbReference>
<feature type="transmembrane region" description="Helical" evidence="6">
    <location>
        <begin position="135"/>
        <end position="159"/>
    </location>
</feature>
<evidence type="ECO:0000313" key="9">
    <source>
        <dbReference type="Proteomes" id="UP001602013"/>
    </source>
</evidence>
<dbReference type="InterPro" id="IPR013525">
    <property type="entry name" value="ABC2_TM"/>
</dbReference>
<comment type="caution">
    <text evidence="8">The sequence shown here is derived from an EMBL/GenBank/DDBJ whole genome shotgun (WGS) entry which is preliminary data.</text>
</comment>
<feature type="transmembrane region" description="Helical" evidence="6">
    <location>
        <begin position="221"/>
        <end position="242"/>
    </location>
</feature>
<sequence length="245" mass="25939">MRALKRLTAVEFKLFLRDPAAFFWTLIFPVALVVIIGSIPSSRKYSPELGARGIDYYTPVVLVMSFALLALFITPGYLVGYREKGILRRLSTTPVGPARVLIAQLVVQMATAIVTTVLVLGTAGLLWGVKLPSNVGGFLLAFLLSVGTLLAIGLFLASVLSTTKAATSMGSALFFPLMFFAGLYVPRELMPAAVATIGDFTPLGASVLAFNDAAASGSPSLTTLAVLAAYAVVFGVAAARLFRWE</sequence>
<dbReference type="InterPro" id="IPR052902">
    <property type="entry name" value="ABC-2_transporter"/>
</dbReference>
<evidence type="ECO:0000256" key="2">
    <source>
        <dbReference type="ARBA" id="ARBA00022692"/>
    </source>
</evidence>
<comment type="similarity">
    <text evidence="6">Belongs to the ABC-2 integral membrane protein family.</text>
</comment>
<keyword evidence="2 6" id="KW-0812">Transmembrane</keyword>
<proteinExistence type="inferred from homology"/>
<comment type="subcellular location">
    <subcellularLocation>
        <location evidence="6">Cell membrane</location>
        <topology evidence="6">Multi-pass membrane protein</topology>
    </subcellularLocation>
    <subcellularLocation>
        <location evidence="1">Membrane</location>
        <topology evidence="1">Multi-pass membrane protein</topology>
    </subcellularLocation>
</comment>
<dbReference type="PANTHER" id="PTHR43027">
    <property type="entry name" value="DOXORUBICIN RESISTANCE ABC TRANSPORTER PERMEASE PROTEIN DRRC-RELATED"/>
    <property type="match status" value="1"/>
</dbReference>
<organism evidence="8 9">
    <name type="scientific">Microtetraspora malaysiensis</name>
    <dbReference type="NCBI Taxonomy" id="161358"/>
    <lineage>
        <taxon>Bacteria</taxon>
        <taxon>Bacillati</taxon>
        <taxon>Actinomycetota</taxon>
        <taxon>Actinomycetes</taxon>
        <taxon>Streptosporangiales</taxon>
        <taxon>Streptosporangiaceae</taxon>
        <taxon>Microtetraspora</taxon>
    </lineage>
</organism>
<keyword evidence="3 6" id="KW-1133">Transmembrane helix</keyword>
<evidence type="ECO:0000313" key="8">
    <source>
        <dbReference type="EMBL" id="MFF3670415.1"/>
    </source>
</evidence>
<dbReference type="Proteomes" id="UP001602013">
    <property type="component" value="Unassembled WGS sequence"/>
</dbReference>
<reference evidence="8 9" key="1">
    <citation type="submission" date="2024-10" db="EMBL/GenBank/DDBJ databases">
        <title>The Natural Products Discovery Center: Release of the First 8490 Sequenced Strains for Exploring Actinobacteria Biosynthetic Diversity.</title>
        <authorList>
            <person name="Kalkreuter E."/>
            <person name="Kautsar S.A."/>
            <person name="Yang D."/>
            <person name="Bader C.D."/>
            <person name="Teijaro C.N."/>
            <person name="Fluegel L."/>
            <person name="Davis C.M."/>
            <person name="Simpson J.R."/>
            <person name="Lauterbach L."/>
            <person name="Steele A.D."/>
            <person name="Gui C."/>
            <person name="Meng S."/>
            <person name="Li G."/>
            <person name="Viehrig K."/>
            <person name="Ye F."/>
            <person name="Su P."/>
            <person name="Kiefer A.F."/>
            <person name="Nichols A."/>
            <person name="Cepeda A.J."/>
            <person name="Yan W."/>
            <person name="Fan B."/>
            <person name="Jiang Y."/>
            <person name="Adhikari A."/>
            <person name="Zheng C.-J."/>
            <person name="Schuster L."/>
            <person name="Cowan T.M."/>
            <person name="Smanski M.J."/>
            <person name="Chevrette M.G."/>
            <person name="De Carvalho L.P.S."/>
            <person name="Shen B."/>
        </authorList>
    </citation>
    <scope>NUCLEOTIDE SEQUENCE [LARGE SCALE GENOMIC DNA]</scope>
    <source>
        <strain evidence="8 9">NPDC002173</strain>
    </source>
</reference>
<accession>A0ABW6SZH2</accession>
<evidence type="ECO:0000256" key="6">
    <source>
        <dbReference type="RuleBase" id="RU361157"/>
    </source>
</evidence>
<dbReference type="InterPro" id="IPR047817">
    <property type="entry name" value="ABC2_TM_bact-type"/>
</dbReference>
<feature type="transmembrane region" description="Helical" evidence="6">
    <location>
        <begin position="166"/>
        <end position="185"/>
    </location>
</feature>
<dbReference type="EMBL" id="JBIASD010000031">
    <property type="protein sequence ID" value="MFF3670415.1"/>
    <property type="molecule type" value="Genomic_DNA"/>
</dbReference>
<dbReference type="PIRSF" id="PIRSF006648">
    <property type="entry name" value="DrrB"/>
    <property type="match status" value="1"/>
</dbReference>
<evidence type="ECO:0000256" key="5">
    <source>
        <dbReference type="ARBA" id="ARBA00023251"/>
    </source>
</evidence>
<feature type="transmembrane region" description="Helical" evidence="6">
    <location>
        <begin position="60"/>
        <end position="79"/>
    </location>
</feature>
<evidence type="ECO:0000256" key="1">
    <source>
        <dbReference type="ARBA" id="ARBA00004141"/>
    </source>
</evidence>
<protein>
    <recommendedName>
        <fullName evidence="6">Transport permease protein</fullName>
    </recommendedName>
</protein>
<feature type="transmembrane region" description="Helical" evidence="6">
    <location>
        <begin position="100"/>
        <end position="129"/>
    </location>
</feature>
<feature type="transmembrane region" description="Helical" evidence="6">
    <location>
        <begin position="21"/>
        <end position="40"/>
    </location>
</feature>
<keyword evidence="6" id="KW-1003">Cell membrane</keyword>
<gene>
    <name evidence="8" type="ORF">ACFYXI_33000</name>
</gene>